<evidence type="ECO:0000313" key="2">
    <source>
        <dbReference type="Proteomes" id="UP000410984"/>
    </source>
</evidence>
<keyword evidence="2" id="KW-1185">Reference proteome</keyword>
<reference evidence="1 2" key="1">
    <citation type="submission" date="2019-06" db="EMBL/GenBank/DDBJ databases">
        <authorList>
            <person name="Rodrigo-Torres L."/>
            <person name="Arahal R. D."/>
            <person name="Lucena T."/>
        </authorList>
    </citation>
    <scope>NUCLEOTIDE SEQUENCE [LARGE SCALE GENOMIC DNA]</scope>
    <source>
        <strain evidence="1 2">SB0023/3</strain>
    </source>
</reference>
<organism evidence="1 2">
    <name type="scientific">Methylobacterium symbioticum</name>
    <dbReference type="NCBI Taxonomy" id="2584084"/>
    <lineage>
        <taxon>Bacteria</taxon>
        <taxon>Pseudomonadati</taxon>
        <taxon>Pseudomonadota</taxon>
        <taxon>Alphaproteobacteria</taxon>
        <taxon>Hyphomicrobiales</taxon>
        <taxon>Methylobacteriaceae</taxon>
        <taxon>Methylobacterium</taxon>
    </lineage>
</organism>
<accession>A0A509EIT5</accession>
<name>A0A509EIT5_9HYPH</name>
<dbReference type="InterPro" id="IPR029063">
    <property type="entry name" value="SAM-dependent_MTases_sf"/>
</dbReference>
<proteinExistence type="predicted"/>
<sequence>MQGEVYLCRNGRRHYMRDLQVIQDQGFEWSDVQPASSDVLNAFAPAQMAPRRWRSFSDASSRPNLTSRDLREISACTLQGVGLEVGALASPFPVPIHCDVIYGDVYRYEDIQRIYDGEPQHLLVRPLIQTDFATLKRVADDSLDFLIASHVIEHTTDPIGAIRRAGSKLRDGGHLVLVVPDIARTFDRRRDLTTLDHLIADYEAPSPIRDTEHYKEFYAKAYAPEMPLAPTWEESLARHDAIHFHTWTYESFLTMAEWVCGKDERLSVAWSHPTLPGAENFEFYVVMRKACITDTAHP</sequence>
<gene>
    <name evidence="1" type="ORF">MET9862_04914</name>
</gene>
<dbReference type="Pfam" id="PF13489">
    <property type="entry name" value="Methyltransf_23"/>
    <property type="match status" value="1"/>
</dbReference>
<dbReference type="RefSeq" id="WP_185156992.1">
    <property type="nucleotide sequence ID" value="NZ_CABFPH010000114.1"/>
</dbReference>
<evidence type="ECO:0000313" key="1">
    <source>
        <dbReference type="EMBL" id="VUD74286.1"/>
    </source>
</evidence>
<dbReference type="SUPFAM" id="SSF53335">
    <property type="entry name" value="S-adenosyl-L-methionine-dependent methyltransferases"/>
    <property type="match status" value="1"/>
</dbReference>
<dbReference type="EMBL" id="CABFPH010000114">
    <property type="protein sequence ID" value="VUD74286.1"/>
    <property type="molecule type" value="Genomic_DNA"/>
</dbReference>
<evidence type="ECO:0008006" key="3">
    <source>
        <dbReference type="Google" id="ProtNLM"/>
    </source>
</evidence>
<dbReference type="Gene3D" id="3.40.50.150">
    <property type="entry name" value="Vaccinia Virus protein VP39"/>
    <property type="match status" value="1"/>
</dbReference>
<dbReference type="AlphaFoldDB" id="A0A509EIT5"/>
<protein>
    <recommendedName>
        <fullName evidence="3">Methyltransferase type 11 domain-containing protein</fullName>
    </recommendedName>
</protein>
<dbReference type="Proteomes" id="UP000410984">
    <property type="component" value="Unassembled WGS sequence"/>
</dbReference>